<feature type="compositionally biased region" description="Basic and acidic residues" evidence="1">
    <location>
        <begin position="1"/>
        <end position="12"/>
    </location>
</feature>
<gene>
    <name evidence="2" type="ORF">EYC80_002921</name>
</gene>
<sequence length="112" mass="12827">MSDHEHQKHLSDLEDDSIMEEKEKEQEQEQEQEQKVDQSSDIESDTFEDANDVEDIEDTTTSPVERTRSLTKRRSSSIKSNTQDISADIPSVPTVPLPESNGETDHEQVENR</sequence>
<proteinExistence type="predicted"/>
<comment type="caution">
    <text evidence="2">The sequence shown here is derived from an EMBL/GenBank/DDBJ whole genome shotgun (WGS) entry which is preliminary data.</text>
</comment>
<name>A0A5N6KC73_MONLA</name>
<evidence type="ECO:0000313" key="3">
    <source>
        <dbReference type="Proteomes" id="UP000326757"/>
    </source>
</evidence>
<feature type="region of interest" description="Disordered" evidence="1">
    <location>
        <begin position="1"/>
        <end position="112"/>
    </location>
</feature>
<protein>
    <submittedName>
        <fullName evidence="2">Uncharacterized protein</fullName>
    </submittedName>
</protein>
<evidence type="ECO:0000256" key="1">
    <source>
        <dbReference type="SAM" id="MobiDB-lite"/>
    </source>
</evidence>
<accession>A0A5N6KC73</accession>
<keyword evidence="3" id="KW-1185">Reference proteome</keyword>
<evidence type="ECO:0000313" key="2">
    <source>
        <dbReference type="EMBL" id="KAB8300997.1"/>
    </source>
</evidence>
<feature type="compositionally biased region" description="Acidic residues" evidence="1">
    <location>
        <begin position="40"/>
        <end position="58"/>
    </location>
</feature>
<feature type="compositionally biased region" description="Basic and acidic residues" evidence="1">
    <location>
        <begin position="19"/>
        <end position="38"/>
    </location>
</feature>
<organism evidence="2 3">
    <name type="scientific">Monilinia laxa</name>
    <name type="common">Brown rot fungus</name>
    <name type="synonym">Sclerotinia laxa</name>
    <dbReference type="NCBI Taxonomy" id="61186"/>
    <lineage>
        <taxon>Eukaryota</taxon>
        <taxon>Fungi</taxon>
        <taxon>Dikarya</taxon>
        <taxon>Ascomycota</taxon>
        <taxon>Pezizomycotina</taxon>
        <taxon>Leotiomycetes</taxon>
        <taxon>Helotiales</taxon>
        <taxon>Sclerotiniaceae</taxon>
        <taxon>Monilinia</taxon>
    </lineage>
</organism>
<reference evidence="2 3" key="1">
    <citation type="submission" date="2019-06" db="EMBL/GenBank/DDBJ databases">
        <title>Genome Sequence of the Brown Rot Fungal Pathogen Monilinia laxa.</title>
        <authorList>
            <person name="De Miccolis Angelini R.M."/>
            <person name="Landi L."/>
            <person name="Abate D."/>
            <person name="Pollastro S."/>
            <person name="Romanazzi G."/>
            <person name="Faretra F."/>
        </authorList>
    </citation>
    <scope>NUCLEOTIDE SEQUENCE [LARGE SCALE GENOMIC DNA]</scope>
    <source>
        <strain evidence="2 3">Mlax316</strain>
    </source>
</reference>
<dbReference type="AlphaFoldDB" id="A0A5N6KC73"/>
<dbReference type="EMBL" id="VIGI01000004">
    <property type="protein sequence ID" value="KAB8300997.1"/>
    <property type="molecule type" value="Genomic_DNA"/>
</dbReference>
<dbReference type="Proteomes" id="UP000326757">
    <property type="component" value="Unassembled WGS sequence"/>
</dbReference>
<feature type="compositionally biased region" description="Basic and acidic residues" evidence="1">
    <location>
        <begin position="103"/>
        <end position="112"/>
    </location>
</feature>
<dbReference type="OrthoDB" id="10504492at2759"/>